<dbReference type="Pfam" id="PF00107">
    <property type="entry name" value="ADH_zinc_N"/>
    <property type="match status" value="1"/>
</dbReference>
<dbReference type="InterPro" id="IPR013154">
    <property type="entry name" value="ADH-like_N"/>
</dbReference>
<dbReference type="Gene3D" id="3.90.180.10">
    <property type="entry name" value="Medium-chain alcohol dehydrogenases, catalytic domain"/>
    <property type="match status" value="1"/>
</dbReference>
<dbReference type="SUPFAM" id="SSF51735">
    <property type="entry name" value="NAD(P)-binding Rossmann-fold domains"/>
    <property type="match status" value="1"/>
</dbReference>
<dbReference type="InterPro" id="IPR011032">
    <property type="entry name" value="GroES-like_sf"/>
</dbReference>
<dbReference type="OrthoDB" id="3233595at2759"/>
<accession>A0A4R0RAX6</accession>
<sequence length="350" mass="36554">MSSPVPTTQKALFIESPKGAWAVRTHAVPAPGAGEVLVRVEAAALNPIDWKAHDFDFAISEYPAIIGSDSAGVVVALGNDVENVKVGDKVLHSTQMSNRFAAYQQYTIVAADLVVKVPSNISLDEAASLPAAVNTSAVGLYTSGTPGAGVGFTAPWNGGSGKYANQPILVIGGSSSVGQTVLQFAKLSGFSPIITLVSPSNNSLVTSLGATHTIDRHQPLSTLAESISKITSKPLTVVFDAISIAETQTAGYKVLASGGTLLTLLPITVKDEDQVDGKTILNVLGGPVVHREFSKDLYAHLPEYLKNGAIKPNRVEVVLGGLAGVPDAIDRLRREQVSGHKLVAHPQETI</sequence>
<dbReference type="EMBL" id="RWJN01000472">
    <property type="protein sequence ID" value="TCD61389.1"/>
    <property type="molecule type" value="Genomic_DNA"/>
</dbReference>
<dbReference type="Pfam" id="PF08240">
    <property type="entry name" value="ADH_N"/>
    <property type="match status" value="1"/>
</dbReference>
<evidence type="ECO:0000313" key="2">
    <source>
        <dbReference type="EMBL" id="TCD61389.1"/>
    </source>
</evidence>
<dbReference type="Proteomes" id="UP000292702">
    <property type="component" value="Unassembled WGS sequence"/>
</dbReference>
<dbReference type="InterPro" id="IPR036291">
    <property type="entry name" value="NAD(P)-bd_dom_sf"/>
</dbReference>
<dbReference type="InterPro" id="IPR020843">
    <property type="entry name" value="ER"/>
</dbReference>
<proteinExistence type="predicted"/>
<comment type="caution">
    <text evidence="2">The sequence shown here is derived from an EMBL/GenBank/DDBJ whole genome shotgun (WGS) entry which is preliminary data.</text>
</comment>
<dbReference type="CDD" id="cd08249">
    <property type="entry name" value="enoyl_reductase_like"/>
    <property type="match status" value="1"/>
</dbReference>
<keyword evidence="3" id="KW-1185">Reference proteome</keyword>
<organism evidence="2 3">
    <name type="scientific">Steccherinum ochraceum</name>
    <dbReference type="NCBI Taxonomy" id="92696"/>
    <lineage>
        <taxon>Eukaryota</taxon>
        <taxon>Fungi</taxon>
        <taxon>Dikarya</taxon>
        <taxon>Basidiomycota</taxon>
        <taxon>Agaricomycotina</taxon>
        <taxon>Agaricomycetes</taxon>
        <taxon>Polyporales</taxon>
        <taxon>Steccherinaceae</taxon>
        <taxon>Steccherinum</taxon>
    </lineage>
</organism>
<evidence type="ECO:0000313" key="3">
    <source>
        <dbReference type="Proteomes" id="UP000292702"/>
    </source>
</evidence>
<gene>
    <name evidence="2" type="ORF">EIP91_008526</name>
</gene>
<dbReference type="AlphaFoldDB" id="A0A4R0RAX6"/>
<dbReference type="PANTHER" id="PTHR45348">
    <property type="entry name" value="HYPOTHETICAL OXIDOREDUCTASE (EUROFUNG)"/>
    <property type="match status" value="1"/>
</dbReference>
<dbReference type="InterPro" id="IPR013149">
    <property type="entry name" value="ADH-like_C"/>
</dbReference>
<evidence type="ECO:0000259" key="1">
    <source>
        <dbReference type="SMART" id="SM00829"/>
    </source>
</evidence>
<dbReference type="STRING" id="92696.A0A4R0RAX6"/>
<protein>
    <recommendedName>
        <fullName evidence="1">Enoyl reductase (ER) domain-containing protein</fullName>
    </recommendedName>
</protein>
<feature type="domain" description="Enoyl reductase (ER)" evidence="1">
    <location>
        <begin position="19"/>
        <end position="344"/>
    </location>
</feature>
<name>A0A4R0RAX6_9APHY</name>
<dbReference type="InterPro" id="IPR047122">
    <property type="entry name" value="Trans-enoyl_RdTase-like"/>
</dbReference>
<dbReference type="SUPFAM" id="SSF50129">
    <property type="entry name" value="GroES-like"/>
    <property type="match status" value="1"/>
</dbReference>
<dbReference type="GO" id="GO:0016651">
    <property type="term" value="F:oxidoreductase activity, acting on NAD(P)H"/>
    <property type="evidence" value="ECO:0007669"/>
    <property type="project" value="InterPro"/>
</dbReference>
<dbReference type="PANTHER" id="PTHR45348:SF2">
    <property type="entry name" value="ZINC-TYPE ALCOHOL DEHYDROGENASE-LIKE PROTEIN C2E1P3.01"/>
    <property type="match status" value="1"/>
</dbReference>
<reference evidence="2 3" key="1">
    <citation type="submission" date="2018-11" db="EMBL/GenBank/DDBJ databases">
        <title>Genome assembly of Steccherinum ochraceum LE-BIN_3174, the white-rot fungus of the Steccherinaceae family (The Residual Polyporoid clade, Polyporales, Basidiomycota).</title>
        <authorList>
            <person name="Fedorova T.V."/>
            <person name="Glazunova O.A."/>
            <person name="Landesman E.O."/>
            <person name="Moiseenko K.V."/>
            <person name="Psurtseva N.V."/>
            <person name="Savinova O.S."/>
            <person name="Shakhova N.V."/>
            <person name="Tyazhelova T.V."/>
            <person name="Vasina D.V."/>
        </authorList>
    </citation>
    <scope>NUCLEOTIDE SEQUENCE [LARGE SCALE GENOMIC DNA]</scope>
    <source>
        <strain evidence="2 3">LE-BIN_3174</strain>
    </source>
</reference>
<dbReference type="Gene3D" id="3.40.50.720">
    <property type="entry name" value="NAD(P)-binding Rossmann-like Domain"/>
    <property type="match status" value="1"/>
</dbReference>
<dbReference type="SMART" id="SM00829">
    <property type="entry name" value="PKS_ER"/>
    <property type="match status" value="1"/>
</dbReference>